<evidence type="ECO:0000313" key="8">
    <source>
        <dbReference type="Proteomes" id="UP000186292"/>
    </source>
</evidence>
<dbReference type="InterPro" id="IPR014577">
    <property type="entry name" value="UCP033093_metalloPase"/>
</dbReference>
<reference evidence="8" key="1">
    <citation type="submission" date="2017-01" db="EMBL/GenBank/DDBJ databases">
        <authorList>
            <person name="Varghese N."/>
            <person name="Submissions S."/>
        </authorList>
    </citation>
    <scope>NUCLEOTIDE SEQUENCE [LARGE SCALE GENOMIC DNA]</scope>
    <source>
        <strain evidence="8">DSM 44531</strain>
    </source>
</reference>
<keyword evidence="5 7" id="KW-0269">Exonuclease</keyword>
<accession>A0A1N7KDQ6</accession>
<dbReference type="OrthoDB" id="9773856at2"/>
<keyword evidence="4" id="KW-0378">Hydrolase</keyword>
<dbReference type="AlphaFoldDB" id="A0A1N7KDQ6"/>
<name>A0A1N7KDQ6_9CORY</name>
<evidence type="ECO:0000256" key="1">
    <source>
        <dbReference type="ARBA" id="ARBA00010555"/>
    </source>
</evidence>
<dbReference type="InterPro" id="IPR041796">
    <property type="entry name" value="Mre11_N"/>
</dbReference>
<keyword evidence="8" id="KW-1185">Reference proteome</keyword>
<organism evidence="7 8">
    <name type="scientific">Corynebacterium appendicis CIP 107643</name>
    <dbReference type="NCBI Taxonomy" id="1161099"/>
    <lineage>
        <taxon>Bacteria</taxon>
        <taxon>Bacillati</taxon>
        <taxon>Actinomycetota</taxon>
        <taxon>Actinomycetes</taxon>
        <taxon>Mycobacteriales</taxon>
        <taxon>Corynebacteriaceae</taxon>
        <taxon>Corynebacterium</taxon>
    </lineage>
</organism>
<evidence type="ECO:0000256" key="5">
    <source>
        <dbReference type="ARBA" id="ARBA00022839"/>
    </source>
</evidence>
<sequence>MTSSPQSTASAGTQSRAHSGAQHVTFIHSSDFQLGMTRWFLDDDAQSRFDDSRLRAIARLGDLAEESGAEFIVVAGDVFDANALKPQTMDRALAALDALPVPVYLLPGNHDALLPGAALERAAQRDNITVLSDSTPVEVRPGVELVGAPLLARYATEDLATKAIAGLEPTDTIRILVAHGQCEDRSGENKPDRIDLPGLEAPLDAGVIDYVAMGDTHSAGPIGTSGRVWFSGAPEVTDFHDHRENVEGGEVNSGKALVVDVDKRSAEDSEVSVDERTVGEWTFDALHFEVADSADVKELLDHLEAYPEKTRTVVKYSIAGTLGLEATRELEEGLAAKENVFGALFERKRLMDLHLEPSDEELANLPLSGYARDAMSSLLEMASAPADPEGAASARDAVNLLFRLSKEPN</sequence>
<dbReference type="GO" id="GO:0004527">
    <property type="term" value="F:exonuclease activity"/>
    <property type="evidence" value="ECO:0007669"/>
    <property type="project" value="UniProtKB-KW"/>
</dbReference>
<gene>
    <name evidence="7" type="ORF">SAMN05444817_11815</name>
</gene>
<dbReference type="STRING" id="1161099.SAMN05444817_11815"/>
<dbReference type="CDD" id="cd00840">
    <property type="entry name" value="MPP_Mre11_N"/>
    <property type="match status" value="1"/>
</dbReference>
<dbReference type="RefSeq" id="WP_084560784.1">
    <property type="nucleotide sequence ID" value="NZ_CP046976.1"/>
</dbReference>
<dbReference type="Gene3D" id="3.60.21.10">
    <property type="match status" value="1"/>
</dbReference>
<dbReference type="InterPro" id="IPR050535">
    <property type="entry name" value="DNA_Repair-Maintenance_Comp"/>
</dbReference>
<feature type="domain" description="Calcineurin-like phosphoesterase" evidence="6">
    <location>
        <begin position="26"/>
        <end position="183"/>
    </location>
</feature>
<dbReference type="EMBL" id="FTOF01000018">
    <property type="protein sequence ID" value="SIS59584.1"/>
    <property type="molecule type" value="Genomic_DNA"/>
</dbReference>
<dbReference type="Pfam" id="PF00149">
    <property type="entry name" value="Metallophos"/>
    <property type="match status" value="1"/>
</dbReference>
<evidence type="ECO:0000256" key="2">
    <source>
        <dbReference type="ARBA" id="ARBA00013365"/>
    </source>
</evidence>
<comment type="similarity">
    <text evidence="1">Belongs to the SbcD family.</text>
</comment>
<dbReference type="PIRSF" id="PIRSF033093">
    <property type="entry name" value="UCP_ML1119"/>
    <property type="match status" value="1"/>
</dbReference>
<evidence type="ECO:0000256" key="4">
    <source>
        <dbReference type="ARBA" id="ARBA00022801"/>
    </source>
</evidence>
<dbReference type="SUPFAM" id="SSF56300">
    <property type="entry name" value="Metallo-dependent phosphatases"/>
    <property type="match status" value="1"/>
</dbReference>
<dbReference type="InterPro" id="IPR029052">
    <property type="entry name" value="Metallo-depent_PP-like"/>
</dbReference>
<evidence type="ECO:0000313" key="7">
    <source>
        <dbReference type="EMBL" id="SIS59584.1"/>
    </source>
</evidence>
<evidence type="ECO:0000256" key="3">
    <source>
        <dbReference type="ARBA" id="ARBA00022722"/>
    </source>
</evidence>
<keyword evidence="3" id="KW-0540">Nuclease</keyword>
<dbReference type="PANTHER" id="PTHR30337:SF0">
    <property type="entry name" value="NUCLEASE SBCCD SUBUNIT D"/>
    <property type="match status" value="1"/>
</dbReference>
<dbReference type="PANTHER" id="PTHR30337">
    <property type="entry name" value="COMPONENT OF ATP-DEPENDENT DSDNA EXONUCLEASE"/>
    <property type="match status" value="1"/>
</dbReference>
<dbReference type="InterPro" id="IPR004843">
    <property type="entry name" value="Calcineurin-like_PHP"/>
</dbReference>
<dbReference type="Proteomes" id="UP000186292">
    <property type="component" value="Unassembled WGS sequence"/>
</dbReference>
<evidence type="ECO:0000259" key="6">
    <source>
        <dbReference type="Pfam" id="PF00149"/>
    </source>
</evidence>
<proteinExistence type="inferred from homology"/>
<protein>
    <recommendedName>
        <fullName evidence="2">Nuclease SbcCD subunit D</fullName>
    </recommendedName>
</protein>